<evidence type="ECO:0000256" key="8">
    <source>
        <dbReference type="PROSITE-ProRule" id="PRU00108"/>
    </source>
</evidence>
<dbReference type="PANTHER" id="PTHR45714">
    <property type="entry name" value="HOMEOBOX-LEUCINE ZIPPER PROTEIN HAT14"/>
    <property type="match status" value="1"/>
</dbReference>
<dbReference type="GO" id="GO:0043565">
    <property type="term" value="F:sequence-specific DNA binding"/>
    <property type="evidence" value="ECO:0007669"/>
    <property type="project" value="InterPro"/>
</dbReference>
<dbReference type="Proteomes" id="UP000298416">
    <property type="component" value="Unassembled WGS sequence"/>
</dbReference>
<feature type="DNA-binding region" description="Homeobox" evidence="8">
    <location>
        <begin position="76"/>
        <end position="135"/>
    </location>
</feature>
<gene>
    <name evidence="12" type="ORF">SASPL_127126</name>
</gene>
<keyword evidence="4 8" id="KW-0238">DNA-binding</keyword>
<dbReference type="CDD" id="cd00086">
    <property type="entry name" value="homeodomain"/>
    <property type="match status" value="1"/>
</dbReference>
<proteinExistence type="inferred from homology"/>
<evidence type="ECO:0000256" key="1">
    <source>
        <dbReference type="ARBA" id="ARBA00004123"/>
    </source>
</evidence>
<dbReference type="SMART" id="SM00389">
    <property type="entry name" value="HOX"/>
    <property type="match status" value="1"/>
</dbReference>
<evidence type="ECO:0000259" key="11">
    <source>
        <dbReference type="PROSITE" id="PS50071"/>
    </source>
</evidence>
<organism evidence="12">
    <name type="scientific">Salvia splendens</name>
    <name type="common">Scarlet sage</name>
    <dbReference type="NCBI Taxonomy" id="180675"/>
    <lineage>
        <taxon>Eukaryota</taxon>
        <taxon>Viridiplantae</taxon>
        <taxon>Streptophyta</taxon>
        <taxon>Embryophyta</taxon>
        <taxon>Tracheophyta</taxon>
        <taxon>Spermatophyta</taxon>
        <taxon>Magnoliopsida</taxon>
        <taxon>eudicotyledons</taxon>
        <taxon>Gunneridae</taxon>
        <taxon>Pentapetalae</taxon>
        <taxon>asterids</taxon>
        <taxon>lamiids</taxon>
        <taxon>Lamiales</taxon>
        <taxon>Lamiaceae</taxon>
        <taxon>Nepetoideae</taxon>
        <taxon>Mentheae</taxon>
        <taxon>Salviinae</taxon>
        <taxon>Salvia</taxon>
        <taxon>Salvia subgen. Calosphace</taxon>
        <taxon>core Calosphace</taxon>
    </lineage>
</organism>
<reference evidence="12" key="2">
    <citation type="submission" date="2020-08" db="EMBL/GenBank/DDBJ databases">
        <title>Plant Genome Project.</title>
        <authorList>
            <person name="Zhang R.-G."/>
        </authorList>
    </citation>
    <scope>NUCLEOTIDE SEQUENCE</scope>
    <source>
        <strain evidence="12">Huo1</strain>
        <tissue evidence="12">Leaf</tissue>
    </source>
</reference>
<keyword evidence="6" id="KW-0804">Transcription</keyword>
<dbReference type="Pfam" id="PF02183">
    <property type="entry name" value="HALZ"/>
    <property type="match status" value="1"/>
</dbReference>
<evidence type="ECO:0000256" key="9">
    <source>
        <dbReference type="RuleBase" id="RU000682"/>
    </source>
</evidence>
<dbReference type="PANTHER" id="PTHR45714:SF72">
    <property type="entry name" value="HOMEOBOX-LEUCINE ZIPPER PROTEIN HOX26-RELATED"/>
    <property type="match status" value="1"/>
</dbReference>
<keyword evidence="13" id="KW-1185">Reference proteome</keyword>
<dbReference type="SUPFAM" id="SSF46689">
    <property type="entry name" value="Homeodomain-like"/>
    <property type="match status" value="1"/>
</dbReference>
<feature type="coiled-coil region" evidence="10">
    <location>
        <begin position="126"/>
        <end position="167"/>
    </location>
</feature>
<evidence type="ECO:0000256" key="6">
    <source>
        <dbReference type="ARBA" id="ARBA00023163"/>
    </source>
</evidence>
<reference evidence="12" key="1">
    <citation type="submission" date="2018-01" db="EMBL/GenBank/DDBJ databases">
        <authorList>
            <person name="Mao J.F."/>
        </authorList>
    </citation>
    <scope>NUCLEOTIDE SEQUENCE</scope>
    <source>
        <strain evidence="12">Huo1</strain>
        <tissue evidence="12">Leaf</tissue>
    </source>
</reference>
<protein>
    <recommendedName>
        <fullName evidence="11">Homeobox domain-containing protein</fullName>
    </recommendedName>
</protein>
<evidence type="ECO:0000256" key="10">
    <source>
        <dbReference type="SAM" id="Coils"/>
    </source>
</evidence>
<dbReference type="InterPro" id="IPR001356">
    <property type="entry name" value="HD"/>
</dbReference>
<evidence type="ECO:0000256" key="2">
    <source>
        <dbReference type="ARBA" id="ARBA00006074"/>
    </source>
</evidence>
<dbReference type="GO" id="GO:0005634">
    <property type="term" value="C:nucleus"/>
    <property type="evidence" value="ECO:0007669"/>
    <property type="project" value="UniProtKB-SubCell"/>
</dbReference>
<dbReference type="InterPro" id="IPR017970">
    <property type="entry name" value="Homeobox_CS"/>
</dbReference>
<dbReference type="PROSITE" id="PS50071">
    <property type="entry name" value="HOMEOBOX_2"/>
    <property type="match status" value="1"/>
</dbReference>
<dbReference type="InterPro" id="IPR050762">
    <property type="entry name" value="HD-ZIP_Homeobox_LZ_Class_II"/>
</dbReference>
<dbReference type="EMBL" id="PNBA02000009">
    <property type="protein sequence ID" value="KAG6414404.1"/>
    <property type="molecule type" value="Genomic_DNA"/>
</dbReference>
<sequence length="173" mass="19947">MDNNGDGEVCLGLSLGLGLPESCSNREVSQNKITRLLLLDLSFPIHPNNHELNSSQMIRADEDHSASKDDEHEISYGRKKLRLNRDQTTLLEDSFRQHTTPNTGQKQALAGKLNLKPRQVEVWFQNRRARSKLKQTEVECEILKKKCERLSDENRRLKKEVMELRSSLNLEKP</sequence>
<keyword evidence="10" id="KW-0175">Coiled coil</keyword>
<evidence type="ECO:0000313" key="13">
    <source>
        <dbReference type="Proteomes" id="UP000298416"/>
    </source>
</evidence>
<evidence type="ECO:0000256" key="4">
    <source>
        <dbReference type="ARBA" id="ARBA00023125"/>
    </source>
</evidence>
<keyword evidence="5 8" id="KW-0371">Homeobox</keyword>
<comment type="caution">
    <text evidence="12">The sequence shown here is derived from an EMBL/GenBank/DDBJ whole genome shotgun (WGS) entry which is preliminary data.</text>
</comment>
<feature type="domain" description="Homeobox" evidence="11">
    <location>
        <begin position="74"/>
        <end position="134"/>
    </location>
</feature>
<evidence type="ECO:0000256" key="5">
    <source>
        <dbReference type="ARBA" id="ARBA00023155"/>
    </source>
</evidence>
<evidence type="ECO:0000256" key="7">
    <source>
        <dbReference type="ARBA" id="ARBA00023242"/>
    </source>
</evidence>
<keyword evidence="7 8" id="KW-0539">Nucleus</keyword>
<dbReference type="InterPro" id="IPR003106">
    <property type="entry name" value="Leu_zip_homeo"/>
</dbReference>
<dbReference type="AlphaFoldDB" id="A0A8X8ZSC7"/>
<dbReference type="OrthoDB" id="6159439at2759"/>
<dbReference type="InterPro" id="IPR009057">
    <property type="entry name" value="Homeodomain-like_sf"/>
</dbReference>
<dbReference type="Pfam" id="PF00046">
    <property type="entry name" value="Homeodomain"/>
    <property type="match status" value="1"/>
</dbReference>
<comment type="similarity">
    <text evidence="2">Belongs to the HD-ZIP homeobox family. Class II subfamily.</text>
</comment>
<name>A0A8X8ZSC7_SALSN</name>
<dbReference type="GO" id="GO:0000981">
    <property type="term" value="F:DNA-binding transcription factor activity, RNA polymerase II-specific"/>
    <property type="evidence" value="ECO:0007669"/>
    <property type="project" value="InterPro"/>
</dbReference>
<keyword evidence="3" id="KW-0805">Transcription regulation</keyword>
<comment type="subcellular location">
    <subcellularLocation>
        <location evidence="1 8 9">Nucleus</location>
    </subcellularLocation>
</comment>
<dbReference type="PROSITE" id="PS00027">
    <property type="entry name" value="HOMEOBOX_1"/>
    <property type="match status" value="1"/>
</dbReference>
<evidence type="ECO:0000313" key="12">
    <source>
        <dbReference type="EMBL" id="KAG6414404.1"/>
    </source>
</evidence>
<dbReference type="Gene3D" id="1.10.10.60">
    <property type="entry name" value="Homeodomain-like"/>
    <property type="match status" value="1"/>
</dbReference>
<dbReference type="SMART" id="SM00340">
    <property type="entry name" value="HALZ"/>
    <property type="match status" value="1"/>
</dbReference>
<accession>A0A8X8ZSC7</accession>
<evidence type="ECO:0000256" key="3">
    <source>
        <dbReference type="ARBA" id="ARBA00023015"/>
    </source>
</evidence>